<dbReference type="HOGENOM" id="CLU_2670758_0_0_1"/>
<dbReference type="EMBL" id="KL198081">
    <property type="protein sequence ID" value="KDQ09172.1"/>
    <property type="molecule type" value="Genomic_DNA"/>
</dbReference>
<dbReference type="Proteomes" id="UP000027195">
    <property type="component" value="Unassembled WGS sequence"/>
</dbReference>
<name>A0A067MBA9_BOTB1</name>
<dbReference type="AlphaFoldDB" id="A0A067MBA9"/>
<dbReference type="InParanoid" id="A0A067MBA9"/>
<evidence type="ECO:0000313" key="1">
    <source>
        <dbReference type="EMBL" id="KDQ09172.1"/>
    </source>
</evidence>
<accession>A0A067MBA9</accession>
<sequence length="75" mass="7821">MSACSSGVLVWAQGVAYPSSRGTALSGILLLSKSIEYVYFHGAAPPQTVVLILALRQASQGNSKCGGNDTTRHRA</sequence>
<organism evidence="1 2">
    <name type="scientific">Botryobasidium botryosum (strain FD-172 SS1)</name>
    <dbReference type="NCBI Taxonomy" id="930990"/>
    <lineage>
        <taxon>Eukaryota</taxon>
        <taxon>Fungi</taxon>
        <taxon>Dikarya</taxon>
        <taxon>Basidiomycota</taxon>
        <taxon>Agaricomycotina</taxon>
        <taxon>Agaricomycetes</taxon>
        <taxon>Cantharellales</taxon>
        <taxon>Botryobasidiaceae</taxon>
        <taxon>Botryobasidium</taxon>
    </lineage>
</organism>
<proteinExistence type="predicted"/>
<protein>
    <submittedName>
        <fullName evidence="1">Uncharacterized protein</fullName>
    </submittedName>
</protein>
<evidence type="ECO:0000313" key="2">
    <source>
        <dbReference type="Proteomes" id="UP000027195"/>
    </source>
</evidence>
<gene>
    <name evidence="1" type="ORF">BOTBODRAFT_37256</name>
</gene>
<reference evidence="2" key="1">
    <citation type="journal article" date="2014" name="Proc. Natl. Acad. Sci. U.S.A.">
        <title>Extensive sampling of basidiomycete genomes demonstrates inadequacy of the white-rot/brown-rot paradigm for wood decay fungi.</title>
        <authorList>
            <person name="Riley R."/>
            <person name="Salamov A.A."/>
            <person name="Brown D.W."/>
            <person name="Nagy L.G."/>
            <person name="Floudas D."/>
            <person name="Held B.W."/>
            <person name="Levasseur A."/>
            <person name="Lombard V."/>
            <person name="Morin E."/>
            <person name="Otillar R."/>
            <person name="Lindquist E.A."/>
            <person name="Sun H."/>
            <person name="LaButti K.M."/>
            <person name="Schmutz J."/>
            <person name="Jabbour D."/>
            <person name="Luo H."/>
            <person name="Baker S.E."/>
            <person name="Pisabarro A.G."/>
            <person name="Walton J.D."/>
            <person name="Blanchette R.A."/>
            <person name="Henrissat B."/>
            <person name="Martin F."/>
            <person name="Cullen D."/>
            <person name="Hibbett D.S."/>
            <person name="Grigoriev I.V."/>
        </authorList>
    </citation>
    <scope>NUCLEOTIDE SEQUENCE [LARGE SCALE GENOMIC DNA]</scope>
    <source>
        <strain evidence="2">FD-172 SS1</strain>
    </source>
</reference>
<keyword evidence="2" id="KW-1185">Reference proteome</keyword>